<evidence type="ECO:0000256" key="1">
    <source>
        <dbReference type="SAM" id="MobiDB-lite"/>
    </source>
</evidence>
<dbReference type="AlphaFoldDB" id="A0AAW2UZ39"/>
<name>A0AAW2UZ39_9LAMI</name>
<dbReference type="EMBL" id="JACGWN010000011">
    <property type="protein sequence ID" value="KAL0421411.1"/>
    <property type="molecule type" value="Genomic_DNA"/>
</dbReference>
<comment type="caution">
    <text evidence="2">The sequence shown here is derived from an EMBL/GenBank/DDBJ whole genome shotgun (WGS) entry which is preliminary data.</text>
</comment>
<protein>
    <submittedName>
        <fullName evidence="2">Uncharacterized protein</fullName>
    </submittedName>
</protein>
<sequence length="144" mass="16746">MTYHKYLESARFPQEDHWTLNVEQRFMWMILDNNTWAPMRDDARVEVQMGHWARELRRYSDVPTLEIRATTTCITVEHVACGDGISRMTQSRHEIGSGGIGSWTDYIRYFGVQSDQGAQTYSDRDSTARSRRPLGLPPRRHDGP</sequence>
<gene>
    <name evidence="2" type="ORF">Slati_3164000</name>
</gene>
<reference evidence="2" key="2">
    <citation type="journal article" date="2024" name="Plant">
        <title>Genomic evolution and insights into agronomic trait innovations of Sesamum species.</title>
        <authorList>
            <person name="Miao H."/>
            <person name="Wang L."/>
            <person name="Qu L."/>
            <person name="Liu H."/>
            <person name="Sun Y."/>
            <person name="Le M."/>
            <person name="Wang Q."/>
            <person name="Wei S."/>
            <person name="Zheng Y."/>
            <person name="Lin W."/>
            <person name="Duan Y."/>
            <person name="Cao H."/>
            <person name="Xiong S."/>
            <person name="Wang X."/>
            <person name="Wei L."/>
            <person name="Li C."/>
            <person name="Ma Q."/>
            <person name="Ju M."/>
            <person name="Zhao R."/>
            <person name="Li G."/>
            <person name="Mu C."/>
            <person name="Tian Q."/>
            <person name="Mei H."/>
            <person name="Zhang T."/>
            <person name="Gao T."/>
            <person name="Zhang H."/>
        </authorList>
    </citation>
    <scope>NUCLEOTIDE SEQUENCE</scope>
    <source>
        <strain evidence="2">KEN1</strain>
    </source>
</reference>
<evidence type="ECO:0000313" key="2">
    <source>
        <dbReference type="EMBL" id="KAL0421411.1"/>
    </source>
</evidence>
<accession>A0AAW2UZ39</accession>
<reference evidence="2" key="1">
    <citation type="submission" date="2020-06" db="EMBL/GenBank/DDBJ databases">
        <authorList>
            <person name="Li T."/>
            <person name="Hu X."/>
            <person name="Zhang T."/>
            <person name="Song X."/>
            <person name="Zhang H."/>
            <person name="Dai N."/>
            <person name="Sheng W."/>
            <person name="Hou X."/>
            <person name="Wei L."/>
        </authorList>
    </citation>
    <scope>NUCLEOTIDE SEQUENCE</scope>
    <source>
        <strain evidence="2">KEN1</strain>
        <tissue evidence="2">Leaf</tissue>
    </source>
</reference>
<organism evidence="2">
    <name type="scientific">Sesamum latifolium</name>
    <dbReference type="NCBI Taxonomy" id="2727402"/>
    <lineage>
        <taxon>Eukaryota</taxon>
        <taxon>Viridiplantae</taxon>
        <taxon>Streptophyta</taxon>
        <taxon>Embryophyta</taxon>
        <taxon>Tracheophyta</taxon>
        <taxon>Spermatophyta</taxon>
        <taxon>Magnoliopsida</taxon>
        <taxon>eudicotyledons</taxon>
        <taxon>Gunneridae</taxon>
        <taxon>Pentapetalae</taxon>
        <taxon>asterids</taxon>
        <taxon>lamiids</taxon>
        <taxon>Lamiales</taxon>
        <taxon>Pedaliaceae</taxon>
        <taxon>Sesamum</taxon>
    </lineage>
</organism>
<proteinExistence type="predicted"/>
<feature type="region of interest" description="Disordered" evidence="1">
    <location>
        <begin position="118"/>
        <end position="144"/>
    </location>
</feature>